<evidence type="ECO:0000256" key="6">
    <source>
        <dbReference type="ARBA" id="ARBA00023125"/>
    </source>
</evidence>
<dbReference type="PRINTS" id="PR00508">
    <property type="entry name" value="S21N4MTFRASE"/>
</dbReference>
<feature type="domain" description="RAMA" evidence="10">
    <location>
        <begin position="304"/>
        <end position="400"/>
    </location>
</feature>
<evidence type="ECO:0000256" key="5">
    <source>
        <dbReference type="ARBA" id="ARBA00022705"/>
    </source>
</evidence>
<dbReference type="InterPro" id="IPR001091">
    <property type="entry name" value="RM_Methyltransferase"/>
</dbReference>
<dbReference type="Pfam" id="PF18755">
    <property type="entry name" value="RAMA"/>
    <property type="match status" value="1"/>
</dbReference>
<reference evidence="11 12" key="1">
    <citation type="submission" date="2019-03" db="EMBL/GenBank/DDBJ databases">
        <title>Genomic Encyclopedia of Type Strains, Phase IV (KMG-IV): sequencing the most valuable type-strain genomes for metagenomic binning, comparative biology and taxonomic classification.</title>
        <authorList>
            <person name="Goeker M."/>
        </authorList>
    </citation>
    <scope>NUCLEOTIDE SEQUENCE [LARGE SCALE GENOMIC DNA]</scope>
    <source>
        <strain evidence="11 12">DSM 22958</strain>
    </source>
</reference>
<proteinExistence type="inferred from homology"/>
<dbReference type="FunFam" id="3.40.50.150:FF:000276">
    <property type="entry name" value="Methyltransferase"/>
    <property type="match status" value="1"/>
</dbReference>
<comment type="similarity">
    <text evidence="1 8">Belongs to the N(4)/N(6)-methyltransferase family.</text>
</comment>
<dbReference type="PANTHER" id="PTHR13370:SF3">
    <property type="entry name" value="TRNA (GUANINE(10)-N2)-METHYLTRANSFERASE HOMOLOG"/>
    <property type="match status" value="1"/>
</dbReference>
<protein>
    <recommendedName>
        <fullName evidence="8">Methyltransferase</fullName>
        <ecNumber evidence="8">2.1.1.-</ecNumber>
    </recommendedName>
</protein>
<dbReference type="GO" id="GO:0003677">
    <property type="term" value="F:DNA binding"/>
    <property type="evidence" value="ECO:0007669"/>
    <property type="project" value="UniProtKB-KW"/>
</dbReference>
<sequence>MEVSRARIAGVNSRIKVVRTGLTASAALPGSPPGESLSGRHAASALPLDRIIPGDCLAELQRLPSQSVDLVFADPPYNLQLEGALTRPDHSQVDAVDDDWDKFDSFAEYDAFTRAWLAECRRVLKPDGALWVIGSYHNVFRVGAILQDLGYWILNDIVWRKANPMPNFRGRRFTNAHETLIWATPTRSKRYTFHYEALKGGNDDLQMRSDWFIPLCTGDERLKDADGRKVHPTQKPEALLARVLLSSSNPGDVVLDPFLGSGTSAAVAKKLGRRFIGIERDPVYAKAAQQRVDAVTPIDPQAFAAAPAKRSEPRVAFLSLIEAGLIAPGEMLEDERRRHKALVRADGTLQLGPAVGSIHKIGALSQGLPSCNGWTYWMIERDGQRLPIDALRGEYRQTHRAAA</sequence>
<dbReference type="RefSeq" id="WP_132002222.1">
    <property type="nucleotide sequence ID" value="NZ_JBHUNN010000002.1"/>
</dbReference>
<evidence type="ECO:0000313" key="12">
    <source>
        <dbReference type="Proteomes" id="UP000294881"/>
    </source>
</evidence>
<comment type="caution">
    <text evidence="11">The sequence shown here is derived from an EMBL/GenBank/DDBJ whole genome shotgun (WGS) entry which is preliminary data.</text>
</comment>
<keyword evidence="3" id="KW-0808">Transferase</keyword>
<evidence type="ECO:0000313" key="11">
    <source>
        <dbReference type="EMBL" id="TCO16170.1"/>
    </source>
</evidence>
<dbReference type="PANTHER" id="PTHR13370">
    <property type="entry name" value="RNA METHYLASE-RELATED"/>
    <property type="match status" value="1"/>
</dbReference>
<keyword evidence="6" id="KW-0238">DNA-binding</keyword>
<evidence type="ECO:0000259" key="10">
    <source>
        <dbReference type="Pfam" id="PF18755"/>
    </source>
</evidence>
<dbReference type="GO" id="GO:0032259">
    <property type="term" value="P:methylation"/>
    <property type="evidence" value="ECO:0007669"/>
    <property type="project" value="UniProtKB-KW"/>
</dbReference>
<dbReference type="GO" id="GO:0009007">
    <property type="term" value="F:site-specific DNA-methyltransferase (adenine-specific) activity"/>
    <property type="evidence" value="ECO:0007669"/>
    <property type="project" value="UniProtKB-EC"/>
</dbReference>
<dbReference type="EC" id="2.1.1.-" evidence="8"/>
<dbReference type="GO" id="GO:0005737">
    <property type="term" value="C:cytoplasm"/>
    <property type="evidence" value="ECO:0007669"/>
    <property type="project" value="TreeGrafter"/>
</dbReference>
<evidence type="ECO:0000256" key="8">
    <source>
        <dbReference type="RuleBase" id="RU362026"/>
    </source>
</evidence>
<keyword evidence="12" id="KW-1185">Reference proteome</keyword>
<evidence type="ECO:0000256" key="7">
    <source>
        <dbReference type="ARBA" id="ARBA00047942"/>
    </source>
</evidence>
<dbReference type="OrthoDB" id="9800801at2"/>
<dbReference type="SUPFAM" id="SSF53335">
    <property type="entry name" value="S-adenosyl-L-methionine-dependent methyltransferases"/>
    <property type="match status" value="1"/>
</dbReference>
<feature type="domain" description="DNA methylase N-4/N-6" evidence="9">
    <location>
        <begin position="68"/>
        <end position="289"/>
    </location>
</feature>
<dbReference type="InterPro" id="IPR002941">
    <property type="entry name" value="DNA_methylase_N4/N6"/>
</dbReference>
<keyword evidence="5" id="KW-0235">DNA replication</keyword>
<evidence type="ECO:0000256" key="1">
    <source>
        <dbReference type="ARBA" id="ARBA00006594"/>
    </source>
</evidence>
<dbReference type="InterPro" id="IPR029063">
    <property type="entry name" value="SAM-dependent_MTases_sf"/>
</dbReference>
<dbReference type="InterPro" id="IPR040843">
    <property type="entry name" value="RAMA"/>
</dbReference>
<dbReference type="GO" id="GO:0006260">
    <property type="term" value="P:DNA replication"/>
    <property type="evidence" value="ECO:0007669"/>
    <property type="project" value="UniProtKB-KW"/>
</dbReference>
<keyword evidence="4" id="KW-0949">S-adenosyl-L-methionine</keyword>
<evidence type="ECO:0000256" key="4">
    <source>
        <dbReference type="ARBA" id="ARBA00022691"/>
    </source>
</evidence>
<accession>A0A4R2GY26</accession>
<dbReference type="Proteomes" id="UP000294881">
    <property type="component" value="Unassembled WGS sequence"/>
</dbReference>
<dbReference type="EMBL" id="SLWL01000001">
    <property type="protein sequence ID" value="TCO16170.1"/>
    <property type="molecule type" value="Genomic_DNA"/>
</dbReference>
<dbReference type="InterPro" id="IPR002052">
    <property type="entry name" value="DNA_methylase_N6_adenine_CS"/>
</dbReference>
<evidence type="ECO:0000256" key="2">
    <source>
        <dbReference type="ARBA" id="ARBA00022603"/>
    </source>
</evidence>
<name>A0A4R2GY26_9HYPH</name>
<evidence type="ECO:0000259" key="9">
    <source>
        <dbReference type="Pfam" id="PF01555"/>
    </source>
</evidence>
<dbReference type="AlphaFoldDB" id="A0A4R2GY26"/>
<keyword evidence="2 11" id="KW-0489">Methyltransferase</keyword>
<comment type="catalytic activity">
    <reaction evidence="7">
        <text>a 2'-deoxyadenosine in DNA + S-adenosyl-L-methionine = an N(6)-methyl-2'-deoxyadenosine in DNA + S-adenosyl-L-homocysteine + H(+)</text>
        <dbReference type="Rhea" id="RHEA:15197"/>
        <dbReference type="Rhea" id="RHEA-COMP:12418"/>
        <dbReference type="Rhea" id="RHEA-COMP:12419"/>
        <dbReference type="ChEBI" id="CHEBI:15378"/>
        <dbReference type="ChEBI" id="CHEBI:57856"/>
        <dbReference type="ChEBI" id="CHEBI:59789"/>
        <dbReference type="ChEBI" id="CHEBI:90615"/>
        <dbReference type="ChEBI" id="CHEBI:90616"/>
        <dbReference type="EC" id="2.1.1.72"/>
    </reaction>
</comment>
<gene>
    <name evidence="11" type="ORF">EV666_101423</name>
</gene>
<evidence type="ECO:0000256" key="3">
    <source>
        <dbReference type="ARBA" id="ARBA00022679"/>
    </source>
</evidence>
<dbReference type="PROSITE" id="PS00092">
    <property type="entry name" value="N6_MTASE"/>
    <property type="match status" value="1"/>
</dbReference>
<dbReference type="Pfam" id="PF01555">
    <property type="entry name" value="N6_N4_Mtase"/>
    <property type="match status" value="1"/>
</dbReference>
<dbReference type="Gene3D" id="3.40.50.150">
    <property type="entry name" value="Vaccinia Virus protein VP39"/>
    <property type="match status" value="1"/>
</dbReference>
<dbReference type="GO" id="GO:0008170">
    <property type="term" value="F:N-methyltransferase activity"/>
    <property type="evidence" value="ECO:0007669"/>
    <property type="project" value="InterPro"/>
</dbReference>
<organism evidence="11 12">
    <name type="scientific">Camelimonas lactis</name>
    <dbReference type="NCBI Taxonomy" id="659006"/>
    <lineage>
        <taxon>Bacteria</taxon>
        <taxon>Pseudomonadati</taxon>
        <taxon>Pseudomonadota</taxon>
        <taxon>Alphaproteobacteria</taxon>
        <taxon>Hyphomicrobiales</taxon>
        <taxon>Chelatococcaceae</taxon>
        <taxon>Camelimonas</taxon>
    </lineage>
</organism>